<dbReference type="Proteomes" id="UP000243670">
    <property type="component" value="Nucleomorph 3"/>
</dbReference>
<evidence type="ECO:0000259" key="2">
    <source>
        <dbReference type="Pfam" id="PF02731"/>
    </source>
</evidence>
<dbReference type="EMBL" id="CP006629">
    <property type="protein sequence ID" value="AIB09974.1"/>
    <property type="molecule type" value="Genomic_DNA"/>
</dbReference>
<evidence type="ECO:0000256" key="1">
    <source>
        <dbReference type="ARBA" id="ARBA00010197"/>
    </source>
</evidence>
<organism evidence="3 4">
    <name type="scientific">Lotharella oceanica</name>
    <dbReference type="NCBI Taxonomy" id="641309"/>
    <lineage>
        <taxon>Eukaryota</taxon>
        <taxon>Sar</taxon>
        <taxon>Rhizaria</taxon>
        <taxon>Cercozoa</taxon>
        <taxon>Chlorarachniophyceae</taxon>
        <taxon>Lotharella</taxon>
    </lineage>
</organism>
<dbReference type="GO" id="GO:0000398">
    <property type="term" value="P:mRNA splicing, via spliceosome"/>
    <property type="evidence" value="ECO:0007669"/>
    <property type="project" value="InterPro"/>
</dbReference>
<dbReference type="PANTHER" id="PTHR12096">
    <property type="entry name" value="NUCLEAR PROTEIN SKIP-RELATED"/>
    <property type="match status" value="1"/>
</dbReference>
<reference evidence="3 4" key="1">
    <citation type="journal article" date="2014" name="BMC Genomics">
        <title>Nucleomorph and plastid genome sequences of the chlorarachniophyte Lotharella oceanica: convergent reductive evolution and frequent recombination in nucleomorph-bearing algae.</title>
        <authorList>
            <person name="Tanifuji G."/>
            <person name="Onodera N.T."/>
            <person name="Brown M.W."/>
            <person name="Curtis B.A."/>
            <person name="Roger A.J."/>
            <person name="Ka-Shu Wong G."/>
            <person name="Melkonian M."/>
            <person name="Archibald J.M."/>
        </authorList>
    </citation>
    <scope>NUCLEOTIDE SEQUENCE [LARGE SCALE GENOMIC DNA]</scope>
    <source>
        <strain evidence="3 4">CCMP622</strain>
    </source>
</reference>
<protein>
    <submittedName>
        <fullName evidence="3">mRNA splicing factor PRP45</fullName>
    </submittedName>
</protein>
<dbReference type="GO" id="GO:0005681">
    <property type="term" value="C:spliceosomal complex"/>
    <property type="evidence" value="ECO:0007669"/>
    <property type="project" value="InterPro"/>
</dbReference>
<sequence length="231" mass="27678">MFKVFLNKLYCFNIYMKQEFGYGFRNSNLGTCVIFNNNGGAYPEVHFIQNIYTNIFLSKKKLFSKSSMFSFFFQKKIKHLIIKHDNIQTNFDSENLKIYYRKILDLKKNSVHKFFKTHSFLYFTRKLNDNKNQIIKITTDKMDGLIESYTRYSHEKNNKIRIKNDDSYINYKTISKTLWIPKSISNWKNPRGFTIPLNLRICNKPEFVIEKNLNNRFLSTSNILDITETKK</sequence>
<keyword evidence="3" id="KW-0542">Nucleomorph</keyword>
<evidence type="ECO:0000313" key="4">
    <source>
        <dbReference type="Proteomes" id="UP000243670"/>
    </source>
</evidence>
<proteinExistence type="inferred from homology"/>
<accession>A0A060DHI1</accession>
<comment type="similarity">
    <text evidence="1">Belongs to the SNW family.</text>
</comment>
<name>A0A060DHI1_9EUKA</name>
<geneLocation type="nucleomorph" evidence="3"/>
<evidence type="ECO:0000313" key="3">
    <source>
        <dbReference type="EMBL" id="AIB09974.1"/>
    </source>
</evidence>
<dbReference type="InterPro" id="IPR017862">
    <property type="entry name" value="SKI-int_prot_SKIP"/>
</dbReference>
<gene>
    <name evidence="3" type="primary">prp45</name>
    <name evidence="3" type="ORF">M951_chr369</name>
</gene>
<dbReference type="Pfam" id="PF02731">
    <property type="entry name" value="SKIP_SNW"/>
    <property type="match status" value="1"/>
</dbReference>
<dbReference type="InterPro" id="IPR004015">
    <property type="entry name" value="SKI-int_prot_SKIP_SNW-dom"/>
</dbReference>
<dbReference type="AlphaFoldDB" id="A0A060DHI1"/>
<feature type="domain" description="SKI-interacting protein SKIP SNW" evidence="2">
    <location>
        <begin position="128"/>
        <end position="230"/>
    </location>
</feature>